<evidence type="ECO:0000259" key="5">
    <source>
        <dbReference type="Pfam" id="PF02927"/>
    </source>
</evidence>
<keyword evidence="6" id="KW-0378">Hydrolase</keyword>
<feature type="domain" description="Cellulase Ig-like" evidence="5">
    <location>
        <begin position="305"/>
        <end position="387"/>
    </location>
</feature>
<evidence type="ECO:0000313" key="6">
    <source>
        <dbReference type="EMBL" id="MCW0483268.1"/>
    </source>
</evidence>
<dbReference type="Pfam" id="PF00759">
    <property type="entry name" value="Glyco_hydro_9"/>
    <property type="match status" value="1"/>
</dbReference>
<dbReference type="InterPro" id="IPR008928">
    <property type="entry name" value="6-hairpin_glycosidase_sf"/>
</dbReference>
<dbReference type="SUPFAM" id="SSF81296">
    <property type="entry name" value="E set domains"/>
    <property type="match status" value="1"/>
</dbReference>
<name>A0AA41Y972_9BACT</name>
<organism evidence="6 7">
    <name type="scientific">Gaoshiqia sediminis</name>
    <dbReference type="NCBI Taxonomy" id="2986998"/>
    <lineage>
        <taxon>Bacteria</taxon>
        <taxon>Pseudomonadati</taxon>
        <taxon>Bacteroidota</taxon>
        <taxon>Bacteroidia</taxon>
        <taxon>Marinilabiliales</taxon>
        <taxon>Prolixibacteraceae</taxon>
        <taxon>Gaoshiqia</taxon>
    </lineage>
</organism>
<dbReference type="InterPro" id="IPR012341">
    <property type="entry name" value="6hp_glycosidase-like_sf"/>
</dbReference>
<dbReference type="Gene3D" id="1.50.10.10">
    <property type="match status" value="1"/>
</dbReference>
<dbReference type="GO" id="GO:0008810">
    <property type="term" value="F:cellulase activity"/>
    <property type="evidence" value="ECO:0007669"/>
    <property type="project" value="InterPro"/>
</dbReference>
<evidence type="ECO:0000256" key="1">
    <source>
        <dbReference type="ARBA" id="ARBA00007072"/>
    </source>
</evidence>
<evidence type="ECO:0000313" key="7">
    <source>
        <dbReference type="Proteomes" id="UP001163821"/>
    </source>
</evidence>
<keyword evidence="3" id="KW-0624">Polysaccharide degradation</keyword>
<dbReference type="InterPro" id="IPR001701">
    <property type="entry name" value="Glyco_hydro_9"/>
</dbReference>
<dbReference type="RefSeq" id="WP_282591870.1">
    <property type="nucleotide sequence ID" value="NZ_JAPAAF010000014.1"/>
</dbReference>
<dbReference type="AlphaFoldDB" id="A0AA41Y972"/>
<evidence type="ECO:0000256" key="2">
    <source>
        <dbReference type="ARBA" id="ARBA00023277"/>
    </source>
</evidence>
<dbReference type="GO" id="GO:0000272">
    <property type="term" value="P:polysaccharide catabolic process"/>
    <property type="evidence" value="ECO:0007669"/>
    <property type="project" value="UniProtKB-KW"/>
</dbReference>
<dbReference type="InterPro" id="IPR013783">
    <property type="entry name" value="Ig-like_fold"/>
</dbReference>
<dbReference type="Pfam" id="PF02927">
    <property type="entry name" value="CelD_N"/>
    <property type="match status" value="1"/>
</dbReference>
<dbReference type="InterPro" id="IPR014756">
    <property type="entry name" value="Ig_E-set"/>
</dbReference>
<keyword evidence="2" id="KW-0119">Carbohydrate metabolism</keyword>
<comment type="caution">
    <text evidence="6">The sequence shown here is derived from an EMBL/GenBank/DDBJ whole genome shotgun (WGS) entry which is preliminary data.</text>
</comment>
<keyword evidence="7" id="KW-1185">Reference proteome</keyword>
<dbReference type="EMBL" id="JAPAAF010000014">
    <property type="protein sequence ID" value="MCW0483268.1"/>
    <property type="molecule type" value="Genomic_DNA"/>
</dbReference>
<dbReference type="Proteomes" id="UP001163821">
    <property type="component" value="Unassembled WGS sequence"/>
</dbReference>
<dbReference type="SUPFAM" id="SSF48208">
    <property type="entry name" value="Six-hairpin glycosidases"/>
    <property type="match status" value="1"/>
</dbReference>
<dbReference type="Gene3D" id="2.60.40.10">
    <property type="entry name" value="Immunoglobulins"/>
    <property type="match status" value="1"/>
</dbReference>
<sequence length="882" mass="99717">MNKVIKRINFRLVGQKIYSGRTSKTLNKLVFVVLLLFVSAVGPMSSFGQKMQVNDLEYFETRGVNVLVFSSEYNGMFFDEKTAGIEIIQHGVRTSTGGAIRLQNTPEQWDLVPKVVDRKVNRENNSIEVTLTYEDLDFNSRLLVSSKGKGLEISVFLDEPLPEKLEGQAGFNLEFLPSAYFERSYLMDGQPGVFPKYPSSNTRIEPGSKKIKQFAGHNTFEDRGRDEFIVPYQLATGKIMVLAPEDPERFVTIKSMDADLMFFDGRNVAQNGWFIVRSLLPAGKTGKVLTWYLEPNAMPDWIRTPVVGFSQVGYVPQQEKVAIIELDKNDNPLKTASVFKVNEDGKFVEAFKGDVVEWGDYLRYNYAKFDFSAVKEPGVYCIQYGDQRTNIFPIGPDVYAGTWHPTLDVWFPVQMDHMQVNEAYRVWHGEPYKDDCLQAPLNHQHFDGYSQGPTTDTKYKPLERIPGMAVGGWFDAGDFDIQTGSHNSVISSFVELWEEFNVQRDQTYIDQKTRYVDIHRPDGKPDILQQIEHGVLNLVAQVENIGHPVRGIIVPNLHQYHHLGDASTETDNLPYNPDLKPYETDGVSSGTPDDRWAFTNRSSYLDYQTAATLAAASRALKGYNDELANKCLAYAKKLLEEADEAVKNSGNESDESWMRLMARGADLNTVLQLYITTKETKYLDRFEERIWTILDQSGQGRDFGQMFFASRSLNPALKAIPYMNDDYKAKLESYILKYKASVDEMEKNNPYGLPISRSGWGGSGMVVNAAITNYYAHKAFPAIIDREHVFRGLNFIFGCHPYSNISFVNAVGTRSKKVAYGINRADFTTIAGGIVPGLLLLKPDFLENKDDWPFLWGENEVTIGGSAEYIVLANAVLDMIKE</sequence>
<gene>
    <name evidence="6" type="ORF">N2K84_11040</name>
</gene>
<evidence type="ECO:0000256" key="3">
    <source>
        <dbReference type="ARBA" id="ARBA00023326"/>
    </source>
</evidence>
<accession>A0AA41Y972</accession>
<evidence type="ECO:0000259" key="4">
    <source>
        <dbReference type="Pfam" id="PF00759"/>
    </source>
</evidence>
<protein>
    <submittedName>
        <fullName evidence="6">Glycoside hydrolase family 9 protein</fullName>
    </submittedName>
</protein>
<comment type="similarity">
    <text evidence="1">Belongs to the glycosyl hydrolase 9 (cellulase E) family.</text>
</comment>
<proteinExistence type="inferred from homology"/>
<feature type="domain" description="Glycoside hydrolase family 9" evidence="4">
    <location>
        <begin position="469"/>
        <end position="817"/>
    </location>
</feature>
<dbReference type="InterPro" id="IPR004197">
    <property type="entry name" value="Cellulase_Ig-like"/>
</dbReference>
<reference evidence="6" key="1">
    <citation type="submission" date="2022-10" db="EMBL/GenBank/DDBJ databases">
        <title>Gaoshiqiia sediminis gen. nov., sp. nov., isolated from coastal sediment.</title>
        <authorList>
            <person name="Yu W.X."/>
            <person name="Mu D.S."/>
            <person name="Du J.Z."/>
            <person name="Liang Y.Q."/>
        </authorList>
    </citation>
    <scope>NUCLEOTIDE SEQUENCE</scope>
    <source>
        <strain evidence="6">A06</strain>
    </source>
</reference>
<dbReference type="CDD" id="cd02850">
    <property type="entry name" value="E_set_Cellulase_N"/>
    <property type="match status" value="1"/>
</dbReference>